<dbReference type="GO" id="GO:0005576">
    <property type="term" value="C:extracellular region"/>
    <property type="evidence" value="ECO:0007669"/>
    <property type="project" value="TreeGrafter"/>
</dbReference>
<evidence type="ECO:0008006" key="4">
    <source>
        <dbReference type="Google" id="ProtNLM"/>
    </source>
</evidence>
<evidence type="ECO:0000313" key="2">
    <source>
        <dbReference type="EMBL" id="KAK1623511.1"/>
    </source>
</evidence>
<dbReference type="PANTHER" id="PTHR38787:SF3">
    <property type="entry name" value="REGULATORY P DOMAIN-CONTAINING PROTEIN"/>
    <property type="match status" value="1"/>
</dbReference>
<dbReference type="NCBIfam" id="TIGR04312">
    <property type="entry name" value="choice_anch_B"/>
    <property type="match status" value="1"/>
</dbReference>
<organism evidence="2 3">
    <name type="scientific">Colletotrichum phormii</name>
    <dbReference type="NCBI Taxonomy" id="359342"/>
    <lineage>
        <taxon>Eukaryota</taxon>
        <taxon>Fungi</taxon>
        <taxon>Dikarya</taxon>
        <taxon>Ascomycota</taxon>
        <taxon>Pezizomycotina</taxon>
        <taxon>Sordariomycetes</taxon>
        <taxon>Hypocreomycetidae</taxon>
        <taxon>Glomerellales</taxon>
        <taxon>Glomerellaceae</taxon>
        <taxon>Colletotrichum</taxon>
        <taxon>Colletotrichum acutatum species complex</taxon>
    </lineage>
</organism>
<dbReference type="Proteomes" id="UP001243989">
    <property type="component" value="Unassembled WGS sequence"/>
</dbReference>
<gene>
    <name evidence="2" type="ORF">BDP81DRAFT_503096</name>
</gene>
<name>A0AAI9ZHI3_9PEZI</name>
<sequence>MRLWILSGAVACATIVLAKELPKNEEVAAALYDSNIMHEKLMSAKITQWEAELEAGLMNSSSWPRLNYTKCVDGVAEAIPGDPLHKFRCKNIDLYDFINHATLGSPHSTTSGRTGSTVWGWTDPSSDREFIASGLYDGTSFIEVLPEGRLLHLGFLPSYAPTGPNSWWHEVRNYKEYMVIGSELAGHGLQVFDMKKLLDIDEADAPVVYDKEKDLTGHFSDLPLGRTHNVVINEEASYGVAVGAAPRDGGCFGGLIFFDLKDPSNPVKLGCDPQDRYVHDAQCLIYRGPDEKYEGRDICYGFNEDTLTIYDVSDKNASKIISRTSYEGATYTHQGWVLDKSNQEWLLMDDEYDEEEVVGPAADGYPVTYIWDIRSLEAPKQTGLYKATNVGIDHNQYVIDGLSYQSNYAAGLRVYDVSSVPSDPTDAGVCEIAYFDIYPEDDSAPGGGEITFSGSWASYAYFKSGFIFVNTIERGGFLVKMTKREACKPKTCNADNCLRALRATSTPGRLGESQKFCGDFTKTVITDVTVVPDYAAEACATNIISRVSSACSCLPTATQA</sequence>
<feature type="signal peptide" evidence="1">
    <location>
        <begin position="1"/>
        <end position="18"/>
    </location>
</feature>
<feature type="chain" id="PRO_5042601405" description="Secreted protein" evidence="1">
    <location>
        <begin position="19"/>
        <end position="560"/>
    </location>
</feature>
<dbReference type="InterPro" id="IPR027589">
    <property type="entry name" value="Choice_anch_B"/>
</dbReference>
<keyword evidence="3" id="KW-1185">Reference proteome</keyword>
<dbReference type="PANTHER" id="PTHR38787">
    <property type="entry name" value="REGULATORY P DOMAIN-CONTAINING PROTEIN"/>
    <property type="match status" value="1"/>
</dbReference>
<dbReference type="GeneID" id="85480447"/>
<accession>A0AAI9ZHI3</accession>
<proteinExistence type="predicted"/>
<keyword evidence="1" id="KW-0732">Signal</keyword>
<reference evidence="2" key="1">
    <citation type="submission" date="2021-06" db="EMBL/GenBank/DDBJ databases">
        <title>Comparative genomics, transcriptomics and evolutionary studies reveal genomic signatures of adaptation to plant cell wall in hemibiotrophic fungi.</title>
        <authorList>
            <consortium name="DOE Joint Genome Institute"/>
            <person name="Baroncelli R."/>
            <person name="Diaz J.F."/>
            <person name="Benocci T."/>
            <person name="Peng M."/>
            <person name="Battaglia E."/>
            <person name="Haridas S."/>
            <person name="Andreopoulos W."/>
            <person name="Labutti K."/>
            <person name="Pangilinan J."/>
            <person name="Floch G.L."/>
            <person name="Makela M.R."/>
            <person name="Henrissat B."/>
            <person name="Grigoriev I.V."/>
            <person name="Crouch J.A."/>
            <person name="De Vries R.P."/>
            <person name="Sukno S.A."/>
            <person name="Thon M.R."/>
        </authorList>
    </citation>
    <scope>NUCLEOTIDE SEQUENCE</scope>
    <source>
        <strain evidence="2">CBS 102054</strain>
    </source>
</reference>
<evidence type="ECO:0000313" key="3">
    <source>
        <dbReference type="Proteomes" id="UP001243989"/>
    </source>
</evidence>
<protein>
    <recommendedName>
        <fullName evidence="4">Secreted protein</fullName>
    </recommendedName>
</protein>
<dbReference type="EMBL" id="JAHMHQ010000028">
    <property type="protein sequence ID" value="KAK1623511.1"/>
    <property type="molecule type" value="Genomic_DNA"/>
</dbReference>
<evidence type="ECO:0000256" key="1">
    <source>
        <dbReference type="SAM" id="SignalP"/>
    </source>
</evidence>
<dbReference type="RefSeq" id="XP_060439506.1">
    <property type="nucleotide sequence ID" value="XM_060595585.1"/>
</dbReference>
<dbReference type="AlphaFoldDB" id="A0AAI9ZHI3"/>
<comment type="caution">
    <text evidence="2">The sequence shown here is derived from an EMBL/GenBank/DDBJ whole genome shotgun (WGS) entry which is preliminary data.</text>
</comment>